<comment type="caution">
    <text evidence="1">The sequence shown here is derived from an EMBL/GenBank/DDBJ whole genome shotgun (WGS) entry which is preliminary data.</text>
</comment>
<protein>
    <recommendedName>
        <fullName evidence="3">Outer membrane protein</fullName>
    </recommendedName>
</protein>
<dbReference type="eggNOG" id="ENOG502ZBAS">
    <property type="taxonomic scope" value="Bacteria"/>
</dbReference>
<evidence type="ECO:0000313" key="1">
    <source>
        <dbReference type="EMBL" id="EEO39665.2"/>
    </source>
</evidence>
<dbReference type="EMBL" id="ACDE02000013">
    <property type="protein sequence ID" value="EEO39665.2"/>
    <property type="molecule type" value="Genomic_DNA"/>
</dbReference>
<proteinExistence type="predicted"/>
<dbReference type="AlphaFoldDB" id="A0A0M1VT71"/>
<name>A0A0M1VT71_FUSVC</name>
<dbReference type="Proteomes" id="UP000004925">
    <property type="component" value="Unassembled WGS sequence"/>
</dbReference>
<evidence type="ECO:0000313" key="2">
    <source>
        <dbReference type="Proteomes" id="UP000004925"/>
    </source>
</evidence>
<accession>A0A0M1VT71</accession>
<dbReference type="RefSeq" id="WP_032843519.1">
    <property type="nucleotide sequence ID" value="NZ_KQ235735.1"/>
</dbReference>
<gene>
    <name evidence="1" type="ORF">FSCG_00378</name>
</gene>
<organism evidence="1 2">
    <name type="scientific">Fusobacterium vincentii 4_1_13</name>
    <dbReference type="NCBI Taxonomy" id="469606"/>
    <lineage>
        <taxon>Bacteria</taxon>
        <taxon>Fusobacteriati</taxon>
        <taxon>Fusobacteriota</taxon>
        <taxon>Fusobacteriia</taxon>
        <taxon>Fusobacteriales</taxon>
        <taxon>Fusobacteriaceae</taxon>
        <taxon>Fusobacterium</taxon>
    </lineage>
</organism>
<reference evidence="1 2" key="1">
    <citation type="submission" date="2011-10" db="EMBL/GenBank/DDBJ databases">
        <title>The Genome Sequence of Fusobacterium sp. 4_1_13.</title>
        <authorList>
            <consortium name="The Broad Institute Genome Sequencing Platform"/>
            <person name="Earl A."/>
            <person name="Ward D."/>
            <person name="Feldgarden M."/>
            <person name="Gevers D."/>
            <person name="Strauss J."/>
            <person name="Ambrose C."/>
            <person name="Allen-Vercoe E."/>
            <person name="Young S.K."/>
            <person name="Zeng Q."/>
            <person name="Gargeya S."/>
            <person name="Fitzgerald M."/>
            <person name="Haas B."/>
            <person name="Abouelleil A."/>
            <person name="Alvarado L."/>
            <person name="Arachchi H.M."/>
            <person name="Berlin A."/>
            <person name="Brown A."/>
            <person name="Chapman S.B."/>
            <person name="Chen Z."/>
            <person name="Dunbar C."/>
            <person name="Freedman E."/>
            <person name="Gearin G."/>
            <person name="Goldberg J."/>
            <person name="Griggs A."/>
            <person name="Gujja S."/>
            <person name="Heiman D."/>
            <person name="Howarth C."/>
            <person name="Larson L."/>
            <person name="Lui A."/>
            <person name="MacDonald P.J."/>
            <person name="Montmayeur A."/>
            <person name="Murphy C."/>
            <person name="Neiman D."/>
            <person name="Pearson M."/>
            <person name="Priest M."/>
            <person name="Roberts A."/>
            <person name="Saif S."/>
            <person name="Shea T."/>
            <person name="Shenoy N."/>
            <person name="Sisk P."/>
            <person name="Stolte C."/>
            <person name="Sykes S."/>
            <person name="Wortman J."/>
            <person name="Nusbaum C."/>
            <person name="Birren B."/>
        </authorList>
    </citation>
    <scope>NUCLEOTIDE SEQUENCE [LARGE SCALE GENOMIC DNA]</scope>
    <source>
        <strain evidence="1 2">4_1_13</strain>
    </source>
</reference>
<sequence>MKKILLLMFSILCVNSFSYVERNDQIGNRGLELIRESNINQNMGLSKESGSTQIIDAYRGNGKFAKTKGFMIGTTSNFVAYPNITAGVTVAYDKYKFKPDNNDYWGRDYDVNTYFSYKLNKNLFTVGFGYSQARHVEKRGYIGNFEYGRFLTGNTYLYAGVEGQNRIYKGEGAENLRFANYKLGILRQDTWKKLKFVNGIEVNMDNRKYDVEDRGRGNLTFVSRVSYYIYDDLLFDVQYRGTKNSKFYDNVVGVGFTHYF</sequence>
<evidence type="ECO:0008006" key="3">
    <source>
        <dbReference type="Google" id="ProtNLM"/>
    </source>
</evidence>